<dbReference type="PROSITE" id="PS50052">
    <property type="entry name" value="GUANYLATE_KINASE_2"/>
    <property type="match status" value="1"/>
</dbReference>
<dbReference type="InterPro" id="IPR017665">
    <property type="entry name" value="Guanylate_kinase"/>
</dbReference>
<keyword evidence="12" id="KW-1185">Reference proteome</keyword>
<keyword evidence="4 9" id="KW-0808">Transferase</keyword>
<evidence type="ECO:0000256" key="1">
    <source>
        <dbReference type="ARBA" id="ARBA00005790"/>
    </source>
</evidence>
<dbReference type="InterPro" id="IPR027417">
    <property type="entry name" value="P-loop_NTPase"/>
</dbReference>
<dbReference type="HAMAP" id="MF_00328">
    <property type="entry name" value="Guanylate_kinase"/>
    <property type="match status" value="1"/>
</dbReference>
<comment type="subcellular location">
    <subcellularLocation>
        <location evidence="9">Cytoplasm</location>
    </subcellularLocation>
</comment>
<dbReference type="SMART" id="SM00072">
    <property type="entry name" value="GuKc"/>
    <property type="match status" value="1"/>
</dbReference>
<keyword evidence="7 9" id="KW-0067">ATP-binding</keyword>
<evidence type="ECO:0000256" key="6">
    <source>
        <dbReference type="ARBA" id="ARBA00022777"/>
    </source>
</evidence>
<dbReference type="CDD" id="cd00071">
    <property type="entry name" value="GMPK"/>
    <property type="match status" value="1"/>
</dbReference>
<evidence type="ECO:0000313" key="11">
    <source>
        <dbReference type="EMBL" id="UOF02346.1"/>
    </source>
</evidence>
<dbReference type="InterPro" id="IPR008144">
    <property type="entry name" value="Guanylate_kin-like_dom"/>
</dbReference>
<dbReference type="NCBIfam" id="TIGR03263">
    <property type="entry name" value="guanyl_kin"/>
    <property type="match status" value="1"/>
</dbReference>
<dbReference type="SUPFAM" id="SSF52540">
    <property type="entry name" value="P-loop containing nucleoside triphosphate hydrolases"/>
    <property type="match status" value="1"/>
</dbReference>
<dbReference type="InterPro" id="IPR020590">
    <property type="entry name" value="Guanylate_kinase_CS"/>
</dbReference>
<evidence type="ECO:0000259" key="10">
    <source>
        <dbReference type="PROSITE" id="PS50052"/>
    </source>
</evidence>
<evidence type="ECO:0000256" key="9">
    <source>
        <dbReference type="HAMAP-Rule" id="MF_00328"/>
    </source>
</evidence>
<dbReference type="InterPro" id="IPR008145">
    <property type="entry name" value="GK/Ca_channel_bsu"/>
</dbReference>
<dbReference type="PROSITE" id="PS00856">
    <property type="entry name" value="GUANYLATE_KINASE_1"/>
    <property type="match status" value="1"/>
</dbReference>
<dbReference type="PANTHER" id="PTHR23117:SF13">
    <property type="entry name" value="GUANYLATE KINASE"/>
    <property type="match status" value="1"/>
</dbReference>
<comment type="catalytic activity">
    <reaction evidence="9">
        <text>GMP + ATP = GDP + ADP</text>
        <dbReference type="Rhea" id="RHEA:20780"/>
        <dbReference type="ChEBI" id="CHEBI:30616"/>
        <dbReference type="ChEBI" id="CHEBI:58115"/>
        <dbReference type="ChEBI" id="CHEBI:58189"/>
        <dbReference type="ChEBI" id="CHEBI:456216"/>
        <dbReference type="EC" id="2.7.4.8"/>
    </reaction>
</comment>
<evidence type="ECO:0000256" key="4">
    <source>
        <dbReference type="ARBA" id="ARBA00022679"/>
    </source>
</evidence>
<evidence type="ECO:0000313" key="12">
    <source>
        <dbReference type="Proteomes" id="UP000830116"/>
    </source>
</evidence>
<dbReference type="Proteomes" id="UP000830116">
    <property type="component" value="Chromosome"/>
</dbReference>
<sequence length="186" mass="21534">MKTRLIIVAAPSGAGKSSFVEKISKEDPRLVDVITFTTREMRKGESEGHPYHFIDSEDFQKKVKEGFFVEWAKVHTNYYGTSYKSINDTWEQGKCAIMDIDIQGVVTFKTKFPEDAKTIFILPPSIDELRRRIEKRDGKVPKDIEVRMANAEKEIKEASKFDYQIVNDNFEHSYAQFKKIVEELLA</sequence>
<proteinExistence type="inferred from homology"/>
<evidence type="ECO:0000256" key="7">
    <source>
        <dbReference type="ARBA" id="ARBA00022840"/>
    </source>
</evidence>
<evidence type="ECO:0000256" key="3">
    <source>
        <dbReference type="ARBA" id="ARBA00016296"/>
    </source>
</evidence>
<keyword evidence="9" id="KW-0963">Cytoplasm</keyword>
<keyword evidence="5 9" id="KW-0547">Nucleotide-binding</keyword>
<protein>
    <recommendedName>
        <fullName evidence="3 9">Guanylate kinase</fullName>
        <ecNumber evidence="2 9">2.7.4.8</ecNumber>
    </recommendedName>
    <alternativeName>
        <fullName evidence="8 9">GMP kinase</fullName>
    </alternativeName>
</protein>
<dbReference type="Gene3D" id="3.40.50.300">
    <property type="entry name" value="P-loop containing nucleotide triphosphate hydrolases"/>
    <property type="match status" value="1"/>
</dbReference>
<feature type="domain" description="Guanylate kinase-like" evidence="10">
    <location>
        <begin position="3"/>
        <end position="182"/>
    </location>
</feature>
<dbReference type="Pfam" id="PF00625">
    <property type="entry name" value="Guanylate_kin"/>
    <property type="match status" value="1"/>
</dbReference>
<evidence type="ECO:0000256" key="2">
    <source>
        <dbReference type="ARBA" id="ARBA00012961"/>
    </source>
</evidence>
<dbReference type="PANTHER" id="PTHR23117">
    <property type="entry name" value="GUANYLATE KINASE-RELATED"/>
    <property type="match status" value="1"/>
</dbReference>
<organism evidence="11 12">
    <name type="scientific">Bdellovibrio reynosensis</name>
    <dbReference type="NCBI Taxonomy" id="2835041"/>
    <lineage>
        <taxon>Bacteria</taxon>
        <taxon>Pseudomonadati</taxon>
        <taxon>Bdellovibrionota</taxon>
        <taxon>Bdellovibrionia</taxon>
        <taxon>Bdellovibrionales</taxon>
        <taxon>Pseudobdellovibrionaceae</taxon>
        <taxon>Bdellovibrio</taxon>
    </lineage>
</organism>
<evidence type="ECO:0000256" key="8">
    <source>
        <dbReference type="ARBA" id="ARBA00030128"/>
    </source>
</evidence>
<comment type="similarity">
    <text evidence="1 9">Belongs to the guanylate kinase family.</text>
</comment>
<dbReference type="Gene3D" id="3.30.63.10">
    <property type="entry name" value="Guanylate Kinase phosphate binding domain"/>
    <property type="match status" value="1"/>
</dbReference>
<dbReference type="RefSeq" id="WP_243539581.1">
    <property type="nucleotide sequence ID" value="NZ_CP093442.1"/>
</dbReference>
<dbReference type="EC" id="2.7.4.8" evidence="2 9"/>
<name>A0ABY4CBJ9_9BACT</name>
<dbReference type="EMBL" id="CP093442">
    <property type="protein sequence ID" value="UOF02346.1"/>
    <property type="molecule type" value="Genomic_DNA"/>
</dbReference>
<accession>A0ABY4CBJ9</accession>
<gene>
    <name evidence="9 11" type="primary">gmk</name>
    <name evidence="11" type="ORF">MNR06_05195</name>
</gene>
<feature type="binding site" evidence="9">
    <location>
        <begin position="10"/>
        <end position="17"/>
    </location>
    <ligand>
        <name>ATP</name>
        <dbReference type="ChEBI" id="CHEBI:30616"/>
    </ligand>
</feature>
<evidence type="ECO:0000256" key="5">
    <source>
        <dbReference type="ARBA" id="ARBA00022741"/>
    </source>
</evidence>
<keyword evidence="6 9" id="KW-0418">Kinase</keyword>
<reference evidence="11" key="1">
    <citation type="submission" date="2022-03" db="EMBL/GenBank/DDBJ databases">
        <title>Genome Identification and Characterization of new species Bdellovibrio reynosense LBG001 sp. nov. from a Mexico soil sample.</title>
        <authorList>
            <person name="Camilli A."/>
            <person name="Ajao Y."/>
            <person name="Guo X."/>
        </authorList>
    </citation>
    <scope>NUCLEOTIDE SEQUENCE</scope>
    <source>
        <strain evidence="11">LBG001</strain>
    </source>
</reference>
<dbReference type="GO" id="GO:0004385">
    <property type="term" value="F:GMP kinase activity"/>
    <property type="evidence" value="ECO:0007669"/>
    <property type="project" value="UniProtKB-EC"/>
</dbReference>
<comment type="function">
    <text evidence="9">Essential for recycling GMP and indirectly, cGMP.</text>
</comment>